<feature type="compositionally biased region" description="Basic and acidic residues" evidence="14">
    <location>
        <begin position="616"/>
        <end position="634"/>
    </location>
</feature>
<reference evidence="16" key="2">
    <citation type="submission" date="2020-02" db="EMBL/GenBank/DDBJ databases">
        <title>Esox lucius (northern pike) genome, fEsoLuc1, primary haplotype.</title>
        <authorList>
            <person name="Myers G."/>
            <person name="Karagic N."/>
            <person name="Meyer A."/>
            <person name="Pippel M."/>
            <person name="Reichard M."/>
            <person name="Winkler S."/>
            <person name="Tracey A."/>
            <person name="Sims Y."/>
            <person name="Howe K."/>
            <person name="Rhie A."/>
            <person name="Formenti G."/>
            <person name="Durbin R."/>
            <person name="Fedrigo O."/>
            <person name="Jarvis E.D."/>
        </authorList>
    </citation>
    <scope>NUCLEOTIDE SEQUENCE [LARGE SCALE GENOMIC DNA]</scope>
</reference>
<dbReference type="Bgee" id="ENSELUG00000026142">
    <property type="expression patterns" value="Expressed in ovary and 13 other cell types or tissues"/>
</dbReference>
<dbReference type="Gene3D" id="1.10.418.10">
    <property type="entry name" value="Calponin-like domain"/>
    <property type="match status" value="1"/>
</dbReference>
<evidence type="ECO:0000259" key="15">
    <source>
        <dbReference type="PROSITE" id="PS50021"/>
    </source>
</evidence>
<dbReference type="PROSITE" id="PS50021">
    <property type="entry name" value="CH"/>
    <property type="match status" value="1"/>
</dbReference>
<name>A0A6Q2Z169_ESOLU</name>
<dbReference type="AlphaFoldDB" id="A0A6Q2Z169"/>
<evidence type="ECO:0000256" key="10">
    <source>
        <dbReference type="ARBA" id="ARBA00023212"/>
    </source>
</evidence>
<dbReference type="GO" id="GO:0005921">
    <property type="term" value="C:gap junction"/>
    <property type="evidence" value="ECO:0007669"/>
    <property type="project" value="UniProtKB-SubCell"/>
</dbReference>
<dbReference type="Proteomes" id="UP000265140">
    <property type="component" value="Chromosome 15"/>
</dbReference>
<reference evidence="17" key="1">
    <citation type="journal article" date="2014" name="PLoS ONE">
        <title>The genome and linkage map of the northern pike (Esox lucius): conserved synteny revealed between the salmonid sister group and the Neoteleostei.</title>
        <authorList>
            <person name="Rondeau E.B."/>
            <person name="Minkley D.R."/>
            <person name="Leong J.S."/>
            <person name="Messmer A.M."/>
            <person name="Jantzen J.R."/>
            <person name="von Schalburg K.R."/>
            <person name="Lemon C."/>
            <person name="Bird N.H."/>
            <person name="Koop B.F."/>
        </authorList>
    </citation>
    <scope>NUCLEOTIDE SEQUENCE</scope>
</reference>
<evidence type="ECO:0000256" key="8">
    <source>
        <dbReference type="ARBA" id="ARBA00022949"/>
    </source>
</evidence>
<keyword evidence="10 13" id="KW-0206">Cytoskeleton</keyword>
<sequence>MGSFSSKDSHGTTGPNLDLYHTPPTSPVSSTLPAHTLFTPSTPAQPDAPSQSPTPCPTLSIAPAQSPTPIPKLTIAPAQSPGPVPTPTTAPAQSPGPVPTSTTAPAQSPGPVPTPTTAPAQSPGPVPTSTTAPAHSPVPVPTPHPAHSPVPVPTLHPAPAQSPVPVPTPHPAHSPVPVPTLHPAPAQSPVPVPTPLPGPAQSPVRVPTPNPASVPTSAPALVVGRPLPVSPGSSLVDPGFISSHGRTGNDVAAIQGRVAMGNNGGPSSSTPKTAGPQGRSGTISPAKGPSSLGSPIYLTDQVSLSEQSCKEKDSGLCRSMLEGHVAADSRQNEMERLVDECRTALGLSPSQYAALSNADVLKRLLVERQELTSEVQSLRETTEAERGEWRQFQADLQVAVAVADRLRAEAEEELSVLRVAQKDTEHELAAAQQRQKETDEQLVALRGELRECRQKLAHLSQNQGEGQAQPQDKNQRQENIRSKDRASGQTDAPDSQDGTHRGRERGIRREGRGREHEETEKRTWGEEIKNVVGEDASTDTKGVTNRYLRNVTNEERSGAEGCGVRETRRAVTQERSRSLSRLPVSSDSSAIQNGTLQSTTATKAGSANKSQTIGRRVVEHHDSWSSTHTEKPEEVLNQCNSSLTDSLPNPAPKTRSLDGLSLLLRRHGGSKRNSLLRWCQSRTQGYKNIDITNFSSSWADGLAFCAVYHTYLPSHIPYSTLGPDSKRENLSLAFKTGENVGIPTSLTVEEMLRPGGPDWQRVLGYVESVYRHFEM</sequence>
<dbReference type="PANTHER" id="PTHR23167">
    <property type="entry name" value="CALPONIN HOMOLOGY DOMAIN-CONTAINING PROTEIN DDB_G0272472-RELATED"/>
    <property type="match status" value="1"/>
</dbReference>
<comment type="similarity">
    <text evidence="2 13">Belongs to the cytospin-A family.</text>
</comment>
<evidence type="ECO:0000256" key="6">
    <source>
        <dbReference type="ARBA" id="ARBA00022618"/>
    </source>
</evidence>
<feature type="compositionally biased region" description="Basic and acidic residues" evidence="14">
    <location>
        <begin position="552"/>
        <end position="577"/>
    </location>
</feature>
<feature type="region of interest" description="Disordered" evidence="14">
    <location>
        <begin position="552"/>
        <end position="635"/>
    </location>
</feature>
<feature type="compositionally biased region" description="Pro residues" evidence="14">
    <location>
        <begin position="80"/>
        <end position="98"/>
    </location>
</feature>
<evidence type="ECO:0000256" key="14">
    <source>
        <dbReference type="SAM" id="MobiDB-lite"/>
    </source>
</evidence>
<evidence type="ECO:0000256" key="12">
    <source>
        <dbReference type="ARBA" id="ARBA00025131"/>
    </source>
</evidence>
<evidence type="ECO:0000313" key="16">
    <source>
        <dbReference type="Ensembl" id="ENSELUP00000071525.2"/>
    </source>
</evidence>
<dbReference type="PANTHER" id="PTHR23167:SF18">
    <property type="entry name" value="CYTOSPIN-A"/>
    <property type="match status" value="1"/>
</dbReference>
<comment type="subunit">
    <text evidence="3 13">May interact with both microtubules and actin cytoskeleton.</text>
</comment>
<dbReference type="InterPro" id="IPR036872">
    <property type="entry name" value="CH_dom_sf"/>
</dbReference>
<feature type="region of interest" description="Disordered" evidence="14">
    <location>
        <begin position="1"/>
        <end position="217"/>
    </location>
</feature>
<dbReference type="FunFam" id="1.10.418.10:FF:000020">
    <property type="entry name" value="Cytospin-A isoform 1"/>
    <property type="match status" value="1"/>
</dbReference>
<evidence type="ECO:0000256" key="1">
    <source>
        <dbReference type="ARBA" id="ARBA00004186"/>
    </source>
</evidence>
<feature type="domain" description="Calponin-homology (CH)" evidence="15">
    <location>
        <begin position="669"/>
        <end position="774"/>
    </location>
</feature>
<accession>A0A6Q2Z169</accession>
<dbReference type="GO" id="GO:0005819">
    <property type="term" value="C:spindle"/>
    <property type="evidence" value="ECO:0007669"/>
    <property type="project" value="UniProtKB-SubCell"/>
</dbReference>
<dbReference type="GO" id="GO:0051301">
    <property type="term" value="P:cell division"/>
    <property type="evidence" value="ECO:0007669"/>
    <property type="project" value="UniProtKB-UniRule"/>
</dbReference>
<keyword evidence="5 13" id="KW-0963">Cytoplasm</keyword>
<keyword evidence="8 13" id="KW-0965">Cell junction</keyword>
<evidence type="ECO:0000256" key="7">
    <source>
        <dbReference type="ARBA" id="ARBA00022868"/>
    </source>
</evidence>
<dbReference type="GeneTree" id="ENSGT00940000153592"/>
<reference evidence="16" key="4">
    <citation type="submission" date="2025-09" db="UniProtKB">
        <authorList>
            <consortium name="Ensembl"/>
        </authorList>
    </citation>
    <scope>IDENTIFICATION</scope>
</reference>
<evidence type="ECO:0000256" key="13">
    <source>
        <dbReference type="RuleBase" id="RU367063"/>
    </source>
</evidence>
<feature type="compositionally biased region" description="Polar residues" evidence="14">
    <location>
        <begin position="460"/>
        <end position="472"/>
    </location>
</feature>
<evidence type="ECO:0000256" key="9">
    <source>
        <dbReference type="ARBA" id="ARBA00023054"/>
    </source>
</evidence>
<dbReference type="CDD" id="cd21199">
    <property type="entry name" value="CH_CYTS"/>
    <property type="match status" value="1"/>
</dbReference>
<keyword evidence="9" id="KW-0175">Coiled coil</keyword>
<feature type="compositionally biased region" description="Low complexity" evidence="14">
    <location>
        <begin position="579"/>
        <end position="589"/>
    </location>
</feature>
<feature type="compositionally biased region" description="Polar residues" evidence="14">
    <location>
        <begin position="1"/>
        <end position="15"/>
    </location>
</feature>
<dbReference type="InterPro" id="IPR001715">
    <property type="entry name" value="CH_dom"/>
</dbReference>
<dbReference type="InParanoid" id="A0A6Q2Z169"/>
<evidence type="ECO:0000256" key="3">
    <source>
        <dbReference type="ARBA" id="ARBA00011235"/>
    </source>
</evidence>
<keyword evidence="17" id="KW-1185">Reference proteome</keyword>
<feature type="compositionally biased region" description="Basic and acidic residues" evidence="14">
    <location>
        <begin position="473"/>
        <end position="486"/>
    </location>
</feature>
<protein>
    <recommendedName>
        <fullName evidence="4 13">Cytospin-A</fullName>
    </recommendedName>
</protein>
<dbReference type="SUPFAM" id="SSF47576">
    <property type="entry name" value="Calponin-homology domain, CH-domain"/>
    <property type="match status" value="1"/>
</dbReference>
<keyword evidence="11 13" id="KW-0131">Cell cycle</keyword>
<dbReference type="Ensembl" id="ENSELUT00000069713.2">
    <property type="protein sequence ID" value="ENSELUP00000071525.2"/>
    <property type="gene ID" value="ENSELUG00000026142.2"/>
</dbReference>
<feature type="compositionally biased region" description="Polar residues" evidence="14">
    <location>
        <begin position="590"/>
        <end position="613"/>
    </location>
</feature>
<dbReference type="InterPro" id="IPR050540">
    <property type="entry name" value="F-actin_Monoox_Mical"/>
</dbReference>
<comment type="subcellular location">
    <subcellularLocation>
        <location evidence="1 13">Cytoplasm</location>
        <location evidence="1 13">Cytoskeleton</location>
        <location evidence="1 13">Spindle</location>
    </subcellularLocation>
    <subcellularLocation>
        <location evidence="13">Cytoplasm</location>
        <location evidence="13">Cytoskeleton</location>
    </subcellularLocation>
    <subcellularLocation>
        <location evidence="13">Cell junction</location>
        <location evidence="13">Gap junction</location>
    </subcellularLocation>
</comment>
<feature type="compositionally biased region" description="Pro residues" evidence="14">
    <location>
        <begin position="136"/>
        <end position="212"/>
    </location>
</feature>
<feature type="region of interest" description="Disordered" evidence="14">
    <location>
        <begin position="258"/>
        <end position="295"/>
    </location>
</feature>
<keyword evidence="6 13" id="KW-0132">Cell division</keyword>
<dbReference type="OMA" id="WICPARL"/>
<dbReference type="SMART" id="SM00033">
    <property type="entry name" value="CH"/>
    <property type="match status" value="1"/>
</dbReference>
<dbReference type="CDD" id="cd22249">
    <property type="entry name" value="UDM1_RNF168_RNF169-like"/>
    <property type="match status" value="1"/>
</dbReference>
<feature type="compositionally biased region" description="Pro residues" evidence="14">
    <location>
        <begin position="108"/>
        <end position="126"/>
    </location>
</feature>
<dbReference type="Pfam" id="PF00307">
    <property type="entry name" value="CH"/>
    <property type="match status" value="1"/>
</dbReference>
<dbReference type="GO" id="GO:0005737">
    <property type="term" value="C:cytoplasm"/>
    <property type="evidence" value="ECO:0007669"/>
    <property type="project" value="UniProtKB-UniRule"/>
</dbReference>
<feature type="compositionally biased region" description="Basic and acidic residues" evidence="14">
    <location>
        <begin position="497"/>
        <end position="529"/>
    </location>
</feature>
<keyword evidence="7 13" id="KW-0303">Gap junction</keyword>
<reference evidence="16" key="3">
    <citation type="submission" date="2025-08" db="UniProtKB">
        <authorList>
            <consortium name="Ensembl"/>
        </authorList>
    </citation>
    <scope>IDENTIFICATION</scope>
</reference>
<evidence type="ECO:0000256" key="4">
    <source>
        <dbReference type="ARBA" id="ARBA00015657"/>
    </source>
</evidence>
<evidence type="ECO:0000313" key="17">
    <source>
        <dbReference type="Proteomes" id="UP000265140"/>
    </source>
</evidence>
<feature type="region of interest" description="Disordered" evidence="14">
    <location>
        <begin position="460"/>
        <end position="540"/>
    </location>
</feature>
<organism evidence="16 17">
    <name type="scientific">Esox lucius</name>
    <name type="common">Northern pike</name>
    <dbReference type="NCBI Taxonomy" id="8010"/>
    <lineage>
        <taxon>Eukaryota</taxon>
        <taxon>Metazoa</taxon>
        <taxon>Chordata</taxon>
        <taxon>Craniata</taxon>
        <taxon>Vertebrata</taxon>
        <taxon>Euteleostomi</taxon>
        <taxon>Actinopterygii</taxon>
        <taxon>Neopterygii</taxon>
        <taxon>Teleostei</taxon>
        <taxon>Protacanthopterygii</taxon>
        <taxon>Esociformes</taxon>
        <taxon>Esocidae</taxon>
        <taxon>Esox</taxon>
    </lineage>
</organism>
<evidence type="ECO:0000256" key="2">
    <source>
        <dbReference type="ARBA" id="ARBA00009452"/>
    </source>
</evidence>
<feature type="compositionally biased region" description="Polar residues" evidence="14">
    <location>
        <begin position="38"/>
        <end position="53"/>
    </location>
</feature>
<evidence type="ECO:0000256" key="11">
    <source>
        <dbReference type="ARBA" id="ARBA00023306"/>
    </source>
</evidence>
<evidence type="ECO:0000256" key="5">
    <source>
        <dbReference type="ARBA" id="ARBA00022490"/>
    </source>
</evidence>
<comment type="function">
    <text evidence="12 13">Involved in cytokinesis and spindle organization. May play a role in actin cytoskeleton organization and microtubule stabilization and hence required for proper cell adhesion and migration.</text>
</comment>
<proteinExistence type="inferred from homology"/>